<proteinExistence type="predicted"/>
<dbReference type="AlphaFoldDB" id="A0A6G0YC19"/>
<accession>A0A6G0YC19</accession>
<organism evidence="1 2">
    <name type="scientific">Aphis craccivora</name>
    <name type="common">Cowpea aphid</name>
    <dbReference type="NCBI Taxonomy" id="307492"/>
    <lineage>
        <taxon>Eukaryota</taxon>
        <taxon>Metazoa</taxon>
        <taxon>Ecdysozoa</taxon>
        <taxon>Arthropoda</taxon>
        <taxon>Hexapoda</taxon>
        <taxon>Insecta</taxon>
        <taxon>Pterygota</taxon>
        <taxon>Neoptera</taxon>
        <taxon>Paraneoptera</taxon>
        <taxon>Hemiptera</taxon>
        <taxon>Sternorrhyncha</taxon>
        <taxon>Aphidomorpha</taxon>
        <taxon>Aphidoidea</taxon>
        <taxon>Aphididae</taxon>
        <taxon>Aphidini</taxon>
        <taxon>Aphis</taxon>
        <taxon>Aphis</taxon>
    </lineage>
</organism>
<dbReference type="Proteomes" id="UP000478052">
    <property type="component" value="Unassembled WGS sequence"/>
</dbReference>
<reference evidence="1 2" key="1">
    <citation type="submission" date="2019-08" db="EMBL/GenBank/DDBJ databases">
        <title>Whole genome of Aphis craccivora.</title>
        <authorList>
            <person name="Voronova N.V."/>
            <person name="Shulinski R.S."/>
            <person name="Bandarenka Y.V."/>
            <person name="Zhorov D.G."/>
            <person name="Warner D."/>
        </authorList>
    </citation>
    <scope>NUCLEOTIDE SEQUENCE [LARGE SCALE GENOMIC DNA]</scope>
    <source>
        <strain evidence="1">180601</strain>
        <tissue evidence="1">Whole Body</tissue>
    </source>
</reference>
<dbReference type="OrthoDB" id="7604615at2759"/>
<protein>
    <submittedName>
        <fullName evidence="1">Uncharacterized protein</fullName>
    </submittedName>
</protein>
<keyword evidence="2" id="KW-1185">Reference proteome</keyword>
<dbReference type="EMBL" id="VUJU01004845">
    <property type="protein sequence ID" value="KAF0753072.1"/>
    <property type="molecule type" value="Genomic_DNA"/>
</dbReference>
<evidence type="ECO:0000313" key="1">
    <source>
        <dbReference type="EMBL" id="KAF0753072.1"/>
    </source>
</evidence>
<gene>
    <name evidence="1" type="ORF">FWK35_00014280</name>
</gene>
<name>A0A6G0YC19_APHCR</name>
<comment type="caution">
    <text evidence="1">The sequence shown here is derived from an EMBL/GenBank/DDBJ whole genome shotgun (WGS) entry which is preliminary data.</text>
</comment>
<evidence type="ECO:0000313" key="2">
    <source>
        <dbReference type="Proteomes" id="UP000478052"/>
    </source>
</evidence>
<sequence length="165" mass="19187">MTLEKRKGTALCGMKVMVNVDQMKFLLKENGIKELSFYSDNCAGQNRNRFIYSMWEYAAYSLKVNIMHTFLEKGHTQNEGDNFLDFKPLVDNPGLNWKMSTDNDIIKWNNVKKNRGRRTAYCTPKNAYTENIPIDKLKLKDLLSLCDKGLIPTMYHDFYHSLVTA</sequence>